<accession>A0A919MIM2</accession>
<dbReference type="AlphaFoldDB" id="A0A919MIM2"/>
<dbReference type="Proteomes" id="UP000598174">
    <property type="component" value="Unassembled WGS sequence"/>
</dbReference>
<proteinExistence type="predicted"/>
<keyword evidence="3" id="KW-1185">Reference proteome</keyword>
<dbReference type="RefSeq" id="WP_203820255.1">
    <property type="nucleotide sequence ID" value="NZ_BAAABP010000002.1"/>
</dbReference>
<evidence type="ECO:0000313" key="3">
    <source>
        <dbReference type="Proteomes" id="UP000598174"/>
    </source>
</evidence>
<name>A0A919MIM2_9ACTN</name>
<dbReference type="Pfam" id="PF06210">
    <property type="entry name" value="DUF1003"/>
    <property type="match status" value="1"/>
</dbReference>
<comment type="caution">
    <text evidence="2">The sequence shown here is derived from an EMBL/GenBank/DDBJ whole genome shotgun (WGS) entry which is preliminary data.</text>
</comment>
<keyword evidence="1" id="KW-1133">Transmembrane helix</keyword>
<evidence type="ECO:0008006" key="4">
    <source>
        <dbReference type="Google" id="ProtNLM"/>
    </source>
</evidence>
<dbReference type="EMBL" id="BOMM01000050">
    <property type="protein sequence ID" value="GIE13830.1"/>
    <property type="molecule type" value="Genomic_DNA"/>
</dbReference>
<dbReference type="PANTHER" id="PTHR41386:SF1">
    <property type="entry name" value="MEMBRANE PROTEIN"/>
    <property type="match status" value="1"/>
</dbReference>
<reference evidence="2" key="1">
    <citation type="submission" date="2021-01" db="EMBL/GenBank/DDBJ databases">
        <title>Whole genome shotgun sequence of Actinoplanes ferrugineus NBRC 15555.</title>
        <authorList>
            <person name="Komaki H."/>
            <person name="Tamura T."/>
        </authorList>
    </citation>
    <scope>NUCLEOTIDE SEQUENCE</scope>
    <source>
        <strain evidence="2">NBRC 15555</strain>
    </source>
</reference>
<gene>
    <name evidence="2" type="ORF">Afe05nite_56700</name>
</gene>
<feature type="transmembrane region" description="Helical" evidence="1">
    <location>
        <begin position="53"/>
        <end position="73"/>
    </location>
</feature>
<evidence type="ECO:0000313" key="2">
    <source>
        <dbReference type="EMBL" id="GIE13830.1"/>
    </source>
</evidence>
<dbReference type="PANTHER" id="PTHR41386">
    <property type="entry name" value="INTEGRAL MEMBRANE PROTEIN-RELATED"/>
    <property type="match status" value="1"/>
</dbReference>
<keyword evidence="1" id="KW-0812">Transmembrane</keyword>
<sequence length="156" mass="17187">MQLSSHSVEQHLAAARDAAARRRLLAARIEPRASTRGERAADAVANVLGSWRFLIIQSVVLGGWLVLNVVAVVRHWDPYPFILLNLMLSFQAAYAAPVLLMSANRQAAVDRSQTHNDYLVNQRAEAEVEELTSLMHAQLAGTKEILDRLDRPGPAA</sequence>
<evidence type="ECO:0000256" key="1">
    <source>
        <dbReference type="SAM" id="Phobius"/>
    </source>
</evidence>
<keyword evidence="1" id="KW-0472">Membrane</keyword>
<feature type="transmembrane region" description="Helical" evidence="1">
    <location>
        <begin position="79"/>
        <end position="101"/>
    </location>
</feature>
<dbReference type="InterPro" id="IPR010406">
    <property type="entry name" value="DUF1003"/>
</dbReference>
<organism evidence="2 3">
    <name type="scientific">Paractinoplanes ferrugineus</name>
    <dbReference type="NCBI Taxonomy" id="113564"/>
    <lineage>
        <taxon>Bacteria</taxon>
        <taxon>Bacillati</taxon>
        <taxon>Actinomycetota</taxon>
        <taxon>Actinomycetes</taxon>
        <taxon>Micromonosporales</taxon>
        <taxon>Micromonosporaceae</taxon>
        <taxon>Paractinoplanes</taxon>
    </lineage>
</organism>
<protein>
    <recommendedName>
        <fullName evidence="4">DUF1003 domain-containing protein</fullName>
    </recommendedName>
</protein>